<evidence type="ECO:0008006" key="3">
    <source>
        <dbReference type="Google" id="ProtNLM"/>
    </source>
</evidence>
<accession>A0A9D0ZCP6</accession>
<dbReference type="InterPro" id="IPR043765">
    <property type="entry name" value="DUF5711"/>
</dbReference>
<comment type="caution">
    <text evidence="1">The sequence shown here is derived from an EMBL/GenBank/DDBJ whole genome shotgun (WGS) entry which is preliminary data.</text>
</comment>
<evidence type="ECO:0000313" key="2">
    <source>
        <dbReference type="Proteomes" id="UP000824262"/>
    </source>
</evidence>
<dbReference type="Gene3D" id="2.130.10.10">
    <property type="entry name" value="YVTN repeat-like/Quinoprotein amine dehydrogenase"/>
    <property type="match status" value="1"/>
</dbReference>
<organism evidence="1 2">
    <name type="scientific">Candidatus Scatomorpha intestinavium</name>
    <dbReference type="NCBI Taxonomy" id="2840922"/>
    <lineage>
        <taxon>Bacteria</taxon>
        <taxon>Bacillati</taxon>
        <taxon>Bacillota</taxon>
        <taxon>Clostridia</taxon>
        <taxon>Eubacteriales</taxon>
        <taxon>Candidatus Scatomorpha</taxon>
    </lineage>
</organism>
<reference evidence="1" key="1">
    <citation type="submission" date="2020-10" db="EMBL/GenBank/DDBJ databases">
        <authorList>
            <person name="Gilroy R."/>
        </authorList>
    </citation>
    <scope>NUCLEOTIDE SEQUENCE</scope>
    <source>
        <strain evidence="1">ChiBcolR7-354</strain>
    </source>
</reference>
<name>A0A9D0ZCP6_9FIRM</name>
<dbReference type="Proteomes" id="UP000824262">
    <property type="component" value="Unassembled WGS sequence"/>
</dbReference>
<dbReference type="AlphaFoldDB" id="A0A9D0ZCP6"/>
<dbReference type="SUPFAM" id="SSF82171">
    <property type="entry name" value="DPP6 N-terminal domain-like"/>
    <property type="match status" value="1"/>
</dbReference>
<dbReference type="Pfam" id="PF18975">
    <property type="entry name" value="DUF5711"/>
    <property type="match status" value="1"/>
</dbReference>
<reference evidence="1" key="2">
    <citation type="journal article" date="2021" name="PeerJ">
        <title>Extensive microbial diversity within the chicken gut microbiome revealed by metagenomics and culture.</title>
        <authorList>
            <person name="Gilroy R."/>
            <person name="Ravi A."/>
            <person name="Getino M."/>
            <person name="Pursley I."/>
            <person name="Horton D.L."/>
            <person name="Alikhan N.F."/>
            <person name="Baker D."/>
            <person name="Gharbi K."/>
            <person name="Hall N."/>
            <person name="Watson M."/>
            <person name="Adriaenssens E.M."/>
            <person name="Foster-Nyarko E."/>
            <person name="Jarju S."/>
            <person name="Secka A."/>
            <person name="Antonio M."/>
            <person name="Oren A."/>
            <person name="Chaudhuri R.R."/>
            <person name="La Ragione R."/>
            <person name="Hildebrand F."/>
            <person name="Pallen M.J."/>
        </authorList>
    </citation>
    <scope>NUCLEOTIDE SEQUENCE</scope>
    <source>
        <strain evidence="1">ChiBcolR7-354</strain>
    </source>
</reference>
<gene>
    <name evidence="1" type="ORF">IAB77_01360</name>
</gene>
<proteinExistence type="predicted"/>
<protein>
    <recommendedName>
        <fullName evidence="3">WD40 repeat domain-containing protein</fullName>
    </recommendedName>
</protein>
<sequence>MRTQTQDASPRRGTKRGFALRGAAVLIAAAGFAALFALALLPGAHGAFEMDNTGGTAACAVGGNTFVSAASTGLRLRSAALAEIAAPELSFSSPAASGGEGGAAVWDSGGGTLCLISPEGDAIEVSAGGRVVSAEVNPGGLTAAAVLPEDGLGLVTVYSAAGAELYRCHLNTAWPLSACVSPDGEKLAILAASERGGEVRVFRLDSTEQHAAYTLPGECFFRLGWLSDGELCAVSEKRALVLTDGCEILHESVFDGAARRAEFGEGFAVIETAGALLTLDAGGETGRRNLAGAALSLDALGDRVLYLAGGEAVFCTPSLDVLASRPAEGALSALLRLRGDALLIGRAEAEVIYV</sequence>
<dbReference type="EMBL" id="DVGA01000020">
    <property type="protein sequence ID" value="HIQ77889.1"/>
    <property type="molecule type" value="Genomic_DNA"/>
</dbReference>
<evidence type="ECO:0000313" key="1">
    <source>
        <dbReference type="EMBL" id="HIQ77889.1"/>
    </source>
</evidence>
<dbReference type="InterPro" id="IPR015943">
    <property type="entry name" value="WD40/YVTN_repeat-like_dom_sf"/>
</dbReference>